<accession>A0ABP6RKW7</accession>
<proteinExistence type="predicted"/>
<dbReference type="Proteomes" id="UP001500483">
    <property type="component" value="Unassembled WGS sequence"/>
</dbReference>
<name>A0ABP6RKW7_9PSEU</name>
<organism evidence="2 4">
    <name type="scientific">Saccharopolyspora gregorii</name>
    <dbReference type="NCBI Taxonomy" id="33914"/>
    <lineage>
        <taxon>Bacteria</taxon>
        <taxon>Bacillati</taxon>
        <taxon>Actinomycetota</taxon>
        <taxon>Actinomycetes</taxon>
        <taxon>Pseudonocardiales</taxon>
        <taxon>Pseudonocardiaceae</taxon>
        <taxon>Saccharopolyspora</taxon>
    </lineage>
</organism>
<evidence type="ECO:0000256" key="1">
    <source>
        <dbReference type="SAM" id="MobiDB-lite"/>
    </source>
</evidence>
<feature type="compositionally biased region" description="Basic and acidic residues" evidence="1">
    <location>
        <begin position="151"/>
        <end position="169"/>
    </location>
</feature>
<keyword evidence="4" id="KW-1185">Reference proteome</keyword>
<dbReference type="SUPFAM" id="SSF81606">
    <property type="entry name" value="PP2C-like"/>
    <property type="match status" value="1"/>
</dbReference>
<evidence type="ECO:0000313" key="4">
    <source>
        <dbReference type="Proteomes" id="UP001500483"/>
    </source>
</evidence>
<evidence type="ECO:0000313" key="2">
    <source>
        <dbReference type="EMBL" id="GAA3353277.1"/>
    </source>
</evidence>
<reference evidence="4" key="2">
    <citation type="journal article" date="2019" name="Int. J. Syst. Evol. Microbiol.">
        <title>The Global Catalogue of Microorganisms (GCM) 10K type strain sequencing project: providing services to taxonomists for standard genome sequencing and annotation.</title>
        <authorList>
            <consortium name="The Broad Institute Genomics Platform"/>
            <consortium name="The Broad Institute Genome Sequencing Center for Infectious Disease"/>
            <person name="Wu L."/>
            <person name="Ma J."/>
        </authorList>
    </citation>
    <scope>NUCLEOTIDE SEQUENCE [LARGE SCALE GENOMIC DNA]</scope>
    <source>
        <strain evidence="4">JCM 9687</strain>
    </source>
</reference>
<protein>
    <submittedName>
        <fullName evidence="2">Protein phosphatase 2C domain-containing protein</fullName>
    </submittedName>
</protein>
<feature type="region of interest" description="Disordered" evidence="1">
    <location>
        <begin position="142"/>
        <end position="169"/>
    </location>
</feature>
<reference evidence="2" key="1">
    <citation type="journal article" date="2014" name="Int. J. Syst. Evol. Microbiol.">
        <title>Complete genome of a new Firmicutes species belonging to the dominant human colonic microbiota ('Ruminococcus bicirculans') reveals two chromosomes and a selective capacity to utilize plant glucans.</title>
        <authorList>
            <consortium name="NISC Comparative Sequencing Program"/>
            <person name="Wegmann U."/>
            <person name="Louis P."/>
            <person name="Goesmann A."/>
            <person name="Henrissat B."/>
            <person name="Duncan S.H."/>
            <person name="Flint H.J."/>
        </authorList>
    </citation>
    <scope>NUCLEOTIDE SEQUENCE</scope>
    <source>
        <strain evidence="2">JCM 9687</strain>
    </source>
</reference>
<reference evidence="2" key="3">
    <citation type="submission" date="2023-12" db="EMBL/GenBank/DDBJ databases">
        <authorList>
            <person name="Sun Q."/>
            <person name="Inoue M."/>
        </authorList>
    </citation>
    <scope>NUCLEOTIDE SEQUENCE</scope>
    <source>
        <strain evidence="2">JCM 9687</strain>
    </source>
</reference>
<dbReference type="InterPro" id="IPR036457">
    <property type="entry name" value="PPM-type-like_dom_sf"/>
</dbReference>
<dbReference type="EMBL" id="BAAAYK010000038">
    <property type="protein sequence ID" value="GAA3364954.1"/>
    <property type="molecule type" value="Genomic_DNA"/>
</dbReference>
<dbReference type="EMBL" id="BAAAYK010000013">
    <property type="protein sequence ID" value="GAA3353277.1"/>
    <property type="molecule type" value="Genomic_DNA"/>
</dbReference>
<gene>
    <name evidence="2" type="ORF">GCM10020366_06010</name>
    <name evidence="3" type="ORF">GCM10020366_62940</name>
</gene>
<sequence>MIGGVADVEVAERPGDRLPPGAGTSEDVVLVLPNAVAVLDGATSLRPDSRSGGWYAERLAGALEPRLVDRSADLADVLAESIAEVAARFDLRPGESPSSTAALLRWDEEQVEALVLADSPIVLDTSAGVRAVTDDQLAALRRLNQGRRNQGRRDQGNRNRGGGFRDRLRSGGGFGAGHRAALGAAMDRTSRWRNVEGGFWVAEAVPEAAAHATRARCPRHEVRAALVMTDGVSCGVQDYGIFPGWPELLAAAERDGPDAVLAEVRAAEDADPRGERWPRPKRHDDQALALVRFADDARTHDPGKKDLCT</sequence>
<comment type="caution">
    <text evidence="2">The sequence shown here is derived from an EMBL/GenBank/DDBJ whole genome shotgun (WGS) entry which is preliminary data.</text>
</comment>
<evidence type="ECO:0000313" key="3">
    <source>
        <dbReference type="EMBL" id="GAA3364954.1"/>
    </source>
</evidence>